<protein>
    <submittedName>
        <fullName evidence="2">Uncharacterized protein</fullName>
    </submittedName>
</protein>
<gene>
    <name evidence="2" type="ORF">O3M35_007653</name>
</gene>
<feature type="region of interest" description="Disordered" evidence="1">
    <location>
        <begin position="1"/>
        <end position="25"/>
    </location>
</feature>
<accession>A0AAW1DBR2</accession>
<keyword evidence="3" id="KW-1185">Reference proteome</keyword>
<comment type="caution">
    <text evidence="2">The sequence shown here is derived from an EMBL/GenBank/DDBJ whole genome shotgun (WGS) entry which is preliminary data.</text>
</comment>
<dbReference type="AlphaFoldDB" id="A0AAW1DBR2"/>
<dbReference type="EMBL" id="JAPXFL010000004">
    <property type="protein sequence ID" value="KAK9507887.1"/>
    <property type="molecule type" value="Genomic_DNA"/>
</dbReference>
<evidence type="ECO:0000313" key="2">
    <source>
        <dbReference type="EMBL" id="KAK9507887.1"/>
    </source>
</evidence>
<evidence type="ECO:0000313" key="3">
    <source>
        <dbReference type="Proteomes" id="UP001461498"/>
    </source>
</evidence>
<dbReference type="Proteomes" id="UP001461498">
    <property type="component" value="Unassembled WGS sequence"/>
</dbReference>
<name>A0AAW1DBR2_9HEMI</name>
<feature type="compositionally biased region" description="Basic and acidic residues" evidence="1">
    <location>
        <begin position="10"/>
        <end position="21"/>
    </location>
</feature>
<proteinExistence type="predicted"/>
<reference evidence="2 3" key="1">
    <citation type="submission" date="2022-12" db="EMBL/GenBank/DDBJ databases">
        <title>Chromosome-level genome assembly of true bugs.</title>
        <authorList>
            <person name="Ma L."/>
            <person name="Li H."/>
        </authorList>
    </citation>
    <scope>NUCLEOTIDE SEQUENCE [LARGE SCALE GENOMIC DNA]</scope>
    <source>
        <strain evidence="2">Lab_2022b</strain>
    </source>
</reference>
<sequence>MVGSFGGGLKKLDRSRPEGRRKVGRPRRRLLEEVEKDLRKIGVRNWRRKALDRENRKVTIKEVTTLQGPKTILSILSAINLEYRPNRFISRTSMHYIQYVH</sequence>
<organism evidence="2 3">
    <name type="scientific">Rhynocoris fuscipes</name>
    <dbReference type="NCBI Taxonomy" id="488301"/>
    <lineage>
        <taxon>Eukaryota</taxon>
        <taxon>Metazoa</taxon>
        <taxon>Ecdysozoa</taxon>
        <taxon>Arthropoda</taxon>
        <taxon>Hexapoda</taxon>
        <taxon>Insecta</taxon>
        <taxon>Pterygota</taxon>
        <taxon>Neoptera</taxon>
        <taxon>Paraneoptera</taxon>
        <taxon>Hemiptera</taxon>
        <taxon>Heteroptera</taxon>
        <taxon>Panheteroptera</taxon>
        <taxon>Cimicomorpha</taxon>
        <taxon>Reduviidae</taxon>
        <taxon>Harpactorinae</taxon>
        <taxon>Harpactorini</taxon>
        <taxon>Rhynocoris</taxon>
    </lineage>
</organism>
<evidence type="ECO:0000256" key="1">
    <source>
        <dbReference type="SAM" id="MobiDB-lite"/>
    </source>
</evidence>